<feature type="domain" description="Major facilitator superfamily (MFS) profile" evidence="7">
    <location>
        <begin position="13"/>
        <end position="466"/>
    </location>
</feature>
<evidence type="ECO:0000256" key="2">
    <source>
        <dbReference type="ARBA" id="ARBA00022692"/>
    </source>
</evidence>
<evidence type="ECO:0000259" key="7">
    <source>
        <dbReference type="PROSITE" id="PS50850"/>
    </source>
</evidence>
<feature type="transmembrane region" description="Helical" evidence="6">
    <location>
        <begin position="272"/>
        <end position="295"/>
    </location>
</feature>
<gene>
    <name evidence="8" type="ORF">K1Y72_13840</name>
</gene>
<feature type="transmembrane region" description="Helical" evidence="6">
    <location>
        <begin position="142"/>
        <end position="161"/>
    </location>
</feature>
<keyword evidence="2 6" id="KW-0812">Transmembrane</keyword>
<evidence type="ECO:0000256" key="6">
    <source>
        <dbReference type="SAM" id="Phobius"/>
    </source>
</evidence>
<evidence type="ECO:0000313" key="9">
    <source>
        <dbReference type="Proteomes" id="UP000774570"/>
    </source>
</evidence>
<accession>A0ABS7FST1</accession>
<evidence type="ECO:0000256" key="1">
    <source>
        <dbReference type="ARBA" id="ARBA00004651"/>
    </source>
</evidence>
<dbReference type="Pfam" id="PF07690">
    <property type="entry name" value="MFS_1"/>
    <property type="match status" value="1"/>
</dbReference>
<feature type="transmembrane region" description="Helical" evidence="6">
    <location>
        <begin position="167"/>
        <end position="189"/>
    </location>
</feature>
<dbReference type="SUPFAM" id="SSF103473">
    <property type="entry name" value="MFS general substrate transporter"/>
    <property type="match status" value="2"/>
</dbReference>
<comment type="subcellular location">
    <subcellularLocation>
        <location evidence="1">Cell membrane</location>
        <topology evidence="1">Multi-pass membrane protein</topology>
    </subcellularLocation>
</comment>
<dbReference type="InterPro" id="IPR011701">
    <property type="entry name" value="MFS"/>
</dbReference>
<protein>
    <submittedName>
        <fullName evidence="8">MFS transporter</fullName>
    </submittedName>
</protein>
<dbReference type="PROSITE" id="PS50850">
    <property type="entry name" value="MFS"/>
    <property type="match status" value="1"/>
</dbReference>
<feature type="region of interest" description="Disordered" evidence="5">
    <location>
        <begin position="466"/>
        <end position="485"/>
    </location>
</feature>
<dbReference type="RefSeq" id="WP_220166704.1">
    <property type="nucleotide sequence ID" value="NZ_JAIBOA010000008.1"/>
</dbReference>
<organism evidence="8 9">
    <name type="scientific">Actinomadura parmotrematis</name>
    <dbReference type="NCBI Taxonomy" id="2864039"/>
    <lineage>
        <taxon>Bacteria</taxon>
        <taxon>Bacillati</taxon>
        <taxon>Actinomycetota</taxon>
        <taxon>Actinomycetes</taxon>
        <taxon>Streptosporangiales</taxon>
        <taxon>Thermomonosporaceae</taxon>
        <taxon>Actinomadura</taxon>
    </lineage>
</organism>
<name>A0ABS7FST1_9ACTN</name>
<keyword evidence="9" id="KW-1185">Reference proteome</keyword>
<evidence type="ECO:0000313" key="8">
    <source>
        <dbReference type="EMBL" id="MBW8483463.1"/>
    </source>
</evidence>
<feature type="transmembrane region" description="Helical" evidence="6">
    <location>
        <begin position="401"/>
        <end position="421"/>
    </location>
</feature>
<dbReference type="InterPro" id="IPR036259">
    <property type="entry name" value="MFS_trans_sf"/>
</dbReference>
<feature type="transmembrane region" description="Helical" evidence="6">
    <location>
        <begin position="50"/>
        <end position="69"/>
    </location>
</feature>
<evidence type="ECO:0000256" key="4">
    <source>
        <dbReference type="ARBA" id="ARBA00023136"/>
    </source>
</evidence>
<dbReference type="PANTHER" id="PTHR23501">
    <property type="entry name" value="MAJOR FACILITATOR SUPERFAMILY"/>
    <property type="match status" value="1"/>
</dbReference>
<dbReference type="Gene3D" id="1.20.1250.20">
    <property type="entry name" value="MFS general substrate transporter like domains"/>
    <property type="match status" value="1"/>
</dbReference>
<evidence type="ECO:0000256" key="3">
    <source>
        <dbReference type="ARBA" id="ARBA00022989"/>
    </source>
</evidence>
<reference evidence="8 9" key="1">
    <citation type="submission" date="2021-07" db="EMBL/GenBank/DDBJ databases">
        <title>Actinomadura sp. PM05-2 isolated from lichen.</title>
        <authorList>
            <person name="Somphong A."/>
            <person name="Phongsopitanun W."/>
            <person name="Tanasupawat S."/>
            <person name="Peongsungnone V."/>
        </authorList>
    </citation>
    <scope>NUCLEOTIDE SEQUENCE [LARGE SCALE GENOMIC DNA]</scope>
    <source>
        <strain evidence="8 9">PM05-2</strain>
    </source>
</reference>
<feature type="transmembrane region" description="Helical" evidence="6">
    <location>
        <begin position="106"/>
        <end position="130"/>
    </location>
</feature>
<feature type="transmembrane region" description="Helical" evidence="6">
    <location>
        <begin position="334"/>
        <end position="361"/>
    </location>
</feature>
<dbReference type="EMBL" id="JAIBOA010000008">
    <property type="protein sequence ID" value="MBW8483463.1"/>
    <property type="molecule type" value="Genomic_DNA"/>
</dbReference>
<proteinExistence type="predicted"/>
<dbReference type="PANTHER" id="PTHR23501:SF197">
    <property type="entry name" value="COMD"/>
    <property type="match status" value="1"/>
</dbReference>
<feature type="transmembrane region" description="Helical" evidence="6">
    <location>
        <begin position="367"/>
        <end position="389"/>
    </location>
</feature>
<feature type="transmembrane region" description="Helical" evidence="6">
    <location>
        <begin position="201"/>
        <end position="220"/>
    </location>
</feature>
<feature type="transmembrane region" description="Helical" evidence="6">
    <location>
        <begin position="81"/>
        <end position="100"/>
    </location>
</feature>
<feature type="transmembrane region" description="Helical" evidence="6">
    <location>
        <begin position="232"/>
        <end position="251"/>
    </location>
</feature>
<evidence type="ECO:0000256" key="5">
    <source>
        <dbReference type="SAM" id="MobiDB-lite"/>
    </source>
</evidence>
<comment type="caution">
    <text evidence="8">The sequence shown here is derived from an EMBL/GenBank/DDBJ whole genome shotgun (WGS) entry which is preliminary data.</text>
</comment>
<dbReference type="Proteomes" id="UP000774570">
    <property type="component" value="Unassembled WGS sequence"/>
</dbReference>
<keyword evidence="3 6" id="KW-1133">Transmembrane helix</keyword>
<dbReference type="PRINTS" id="PR01036">
    <property type="entry name" value="TCRTETB"/>
</dbReference>
<feature type="transmembrane region" description="Helical" evidence="6">
    <location>
        <begin position="433"/>
        <end position="458"/>
    </location>
</feature>
<keyword evidence="4 6" id="KW-0472">Membrane</keyword>
<dbReference type="InterPro" id="IPR020846">
    <property type="entry name" value="MFS_dom"/>
</dbReference>
<dbReference type="Gene3D" id="1.20.1720.10">
    <property type="entry name" value="Multidrug resistance protein D"/>
    <property type="match status" value="1"/>
</dbReference>
<feature type="transmembrane region" description="Helical" evidence="6">
    <location>
        <begin position="307"/>
        <end position="327"/>
    </location>
</feature>
<sequence length="485" mass="49007">MTNPMTDAQRKVGMLLCLLTIILAILDQNIVTSAIVPIARDLDPAHGVEHVSWLVASFTLAATAVLPLYGRLCDLFGARPVMLGAIGTFLAGSALCGAAQSMTELIAFRAVQGLGAGGLMSVTMVMMAMLKGPEEKKGPGGAAGLVGGLGMAIGPLVGGLLADHADWRLIFYVNLPLGLLIIAGLLLVVRLPRAARPATSIDFAGAALAALFASALLLVAEWAGTTYAWSSPQILGLGAAALATLALFLWRQATAEHPILPLTLFRVPEIRLGFLVQGLVGAAMLGALVYLSVYLQTVRGVDASAAGLYLAFTAAGLVVSGVLASRLDLSDRTFLLLGTVLAAAALGGIALIGTTTSLWLIRADMTLFGLGLGFLLGRLITVVQGAAPAPQLGVATTGIRFFQSLGGAVGAGALGSLHTAATHHAAAAGSSPAASIVSGTHAVFLAASLLALLAAAAVTRLPSRTAPAPAPAPAAVPDPQEAQVA</sequence>